<protein>
    <submittedName>
        <fullName evidence="1">Uncharacterized protein</fullName>
    </submittedName>
</protein>
<dbReference type="AlphaFoldDB" id="A0A7M5UTJ1"/>
<organism evidence="1 2">
    <name type="scientific">Clytia hemisphaerica</name>
    <dbReference type="NCBI Taxonomy" id="252671"/>
    <lineage>
        <taxon>Eukaryota</taxon>
        <taxon>Metazoa</taxon>
        <taxon>Cnidaria</taxon>
        <taxon>Hydrozoa</taxon>
        <taxon>Hydroidolina</taxon>
        <taxon>Leptothecata</taxon>
        <taxon>Obeliida</taxon>
        <taxon>Clytiidae</taxon>
        <taxon>Clytia</taxon>
    </lineage>
</organism>
<dbReference type="EnsemblMetazoa" id="CLYHEMT002401.2">
    <property type="protein sequence ID" value="CLYHEMP002401.2"/>
    <property type="gene ID" value="CLYHEMG002401"/>
</dbReference>
<sequence>NVTRYRVTWAIKRNPKRLKCPNKTSFVKLGTTLIRDKTRNISKPLIFKVSQSCYGESSKALNQKSLVDFTKNNLPWSEVKLTKIQKGRYNRPPVVANGYEVVVIEGCRGTVKIPVFDPDGNEIKCKLLKTTFECRSKDCNQLSYFIVDEINCMITFTGAKPNASTNHHTMSMHIEDFDQSESSITGLSQSLSRVRFDMKIKFLSRKTTECGNRPKLIRTPFENCRSVKIGERLKLKFGAKENADDS</sequence>
<dbReference type="Proteomes" id="UP000594262">
    <property type="component" value="Unplaced"/>
</dbReference>
<proteinExistence type="predicted"/>
<evidence type="ECO:0000313" key="1">
    <source>
        <dbReference type="EnsemblMetazoa" id="CLYHEMP002401.2"/>
    </source>
</evidence>
<dbReference type="OrthoDB" id="5985599at2759"/>
<evidence type="ECO:0000313" key="2">
    <source>
        <dbReference type="Proteomes" id="UP000594262"/>
    </source>
</evidence>
<name>A0A7M5UTJ1_9CNID</name>
<accession>A0A7M5UTJ1</accession>
<keyword evidence="2" id="KW-1185">Reference proteome</keyword>
<reference evidence="1" key="1">
    <citation type="submission" date="2021-01" db="UniProtKB">
        <authorList>
            <consortium name="EnsemblMetazoa"/>
        </authorList>
    </citation>
    <scope>IDENTIFICATION</scope>
</reference>